<protein>
    <submittedName>
        <fullName evidence="1">Uncharacterized protein</fullName>
    </submittedName>
</protein>
<evidence type="ECO:0000313" key="1">
    <source>
        <dbReference type="EMBL" id="GBB94357.1"/>
    </source>
</evidence>
<dbReference type="STRING" id="94130.A0A2Z6QVP4"/>
<dbReference type="AlphaFoldDB" id="A0A2Z6QVP4"/>
<evidence type="ECO:0000313" key="2">
    <source>
        <dbReference type="Proteomes" id="UP000247702"/>
    </source>
</evidence>
<dbReference type="EMBL" id="BEXD01001491">
    <property type="protein sequence ID" value="GBB94357.1"/>
    <property type="molecule type" value="Genomic_DNA"/>
</dbReference>
<organism evidence="1 2">
    <name type="scientific">Rhizophagus clarus</name>
    <dbReference type="NCBI Taxonomy" id="94130"/>
    <lineage>
        <taxon>Eukaryota</taxon>
        <taxon>Fungi</taxon>
        <taxon>Fungi incertae sedis</taxon>
        <taxon>Mucoromycota</taxon>
        <taxon>Glomeromycotina</taxon>
        <taxon>Glomeromycetes</taxon>
        <taxon>Glomerales</taxon>
        <taxon>Glomeraceae</taxon>
        <taxon>Rhizophagus</taxon>
    </lineage>
</organism>
<name>A0A2Z6QVP4_9GLOM</name>
<proteinExistence type="predicted"/>
<comment type="caution">
    <text evidence="1">The sequence shown here is derived from an EMBL/GenBank/DDBJ whole genome shotgun (WGS) entry which is preliminary data.</text>
</comment>
<sequence>MHAVTVSFRGTIEAASFKGAIEAVKRSACSTCFPNELFNQIKNDLPKIYAKYDIPQEIRWTGIYFKYFLINFANGYALTEKDYKLNASVIIGLHIAYAYFIEKEYMMTFQEFCIAIEAYVGNDRLIDLFNINVVISEIHRTASLAVIEQKEASRISFYLVEYPLLNIESIIQIMDYFAEKFKAGIKNYVYK</sequence>
<keyword evidence="2" id="KW-1185">Reference proteome</keyword>
<reference evidence="1 2" key="1">
    <citation type="submission" date="2017-11" db="EMBL/GenBank/DDBJ databases">
        <title>The genome of Rhizophagus clarus HR1 reveals common genetic basis of auxotrophy among arbuscular mycorrhizal fungi.</title>
        <authorList>
            <person name="Kobayashi Y."/>
        </authorList>
    </citation>
    <scope>NUCLEOTIDE SEQUENCE [LARGE SCALE GENOMIC DNA]</scope>
    <source>
        <strain evidence="1 2">HR1</strain>
    </source>
</reference>
<dbReference type="Proteomes" id="UP000247702">
    <property type="component" value="Unassembled WGS sequence"/>
</dbReference>
<accession>A0A2Z6QVP4</accession>
<gene>
    <name evidence="1" type="ORF">RclHR1_02340014</name>
</gene>